<dbReference type="AlphaFoldDB" id="A0A0U5ATU1"/>
<keyword evidence="2" id="KW-1185">Reference proteome</keyword>
<evidence type="ECO:0000313" key="2">
    <source>
        <dbReference type="Proteomes" id="UP000217696"/>
    </source>
</evidence>
<evidence type="ECO:0000313" key="1">
    <source>
        <dbReference type="EMBL" id="BAU27169.1"/>
    </source>
</evidence>
<dbReference type="KEGG" id="asoc:CB4_01338"/>
<protein>
    <submittedName>
        <fullName evidence="1">Uncharacterized protein</fullName>
    </submittedName>
</protein>
<gene>
    <name evidence="1" type="ORF">CB4_01338</name>
</gene>
<proteinExistence type="predicted"/>
<sequence>MGMSLCYARQGSVHWPLQVTSELAHKRDRDAFAKKSCGQKPVPLSPSAGHSRKSVPLPISSPLLTYFVKHQLNKMFVFGL</sequence>
<organism evidence="1 2">
    <name type="scientific">Aneurinibacillus soli</name>
    <dbReference type="NCBI Taxonomy" id="1500254"/>
    <lineage>
        <taxon>Bacteria</taxon>
        <taxon>Bacillati</taxon>
        <taxon>Bacillota</taxon>
        <taxon>Bacilli</taxon>
        <taxon>Bacillales</taxon>
        <taxon>Paenibacillaceae</taxon>
        <taxon>Aneurinibacillus group</taxon>
        <taxon>Aneurinibacillus</taxon>
    </lineage>
</organism>
<accession>A0A0U5ATU1</accession>
<name>A0A0U5ATU1_9BACL</name>
<reference evidence="1 2" key="1">
    <citation type="submission" date="2015-12" db="EMBL/GenBank/DDBJ databases">
        <title>Genome sequence of Aneurinibacillus soli.</title>
        <authorList>
            <person name="Lee J.S."/>
            <person name="Lee K.C."/>
            <person name="Kim K.K."/>
            <person name="Lee B.W."/>
        </authorList>
    </citation>
    <scope>NUCLEOTIDE SEQUENCE [LARGE SCALE GENOMIC DNA]</scope>
    <source>
        <strain evidence="1 2">CB4</strain>
    </source>
</reference>
<dbReference type="EMBL" id="AP017312">
    <property type="protein sequence ID" value="BAU27169.1"/>
    <property type="molecule type" value="Genomic_DNA"/>
</dbReference>
<dbReference type="Proteomes" id="UP000217696">
    <property type="component" value="Chromosome"/>
</dbReference>